<keyword evidence="3" id="KW-0732">Signal</keyword>
<dbReference type="InterPro" id="IPR057840">
    <property type="entry name" value="FimV_N"/>
</dbReference>
<feature type="signal peptide" evidence="3">
    <location>
        <begin position="1"/>
        <end position="22"/>
    </location>
</feature>
<evidence type="ECO:0000256" key="3">
    <source>
        <dbReference type="SAM" id="SignalP"/>
    </source>
</evidence>
<organism evidence="5 6">
    <name type="scientific">Acinetobacter tibetensis</name>
    <dbReference type="NCBI Taxonomy" id="2943497"/>
    <lineage>
        <taxon>Bacteria</taxon>
        <taxon>Pseudomonadati</taxon>
        <taxon>Pseudomonadota</taxon>
        <taxon>Gammaproteobacteria</taxon>
        <taxon>Moraxellales</taxon>
        <taxon>Moraxellaceae</taxon>
        <taxon>Acinetobacter</taxon>
    </lineage>
</organism>
<dbReference type="EMBL" id="CP098732">
    <property type="protein sequence ID" value="USE82876.1"/>
    <property type="molecule type" value="Genomic_DNA"/>
</dbReference>
<dbReference type="AlphaFoldDB" id="A0AAE9LR75"/>
<evidence type="ECO:0000259" key="4">
    <source>
        <dbReference type="Pfam" id="PF25800"/>
    </source>
</evidence>
<dbReference type="KEGG" id="atz:M5E07_13990"/>
<dbReference type="RefSeq" id="WP_252220150.1">
    <property type="nucleotide sequence ID" value="NZ_CP098732.1"/>
</dbReference>
<feature type="domain" description="FimV N-terminal" evidence="4">
    <location>
        <begin position="26"/>
        <end position="119"/>
    </location>
</feature>
<feature type="compositionally biased region" description="Polar residues" evidence="2">
    <location>
        <begin position="222"/>
        <end position="259"/>
    </location>
</feature>
<feature type="coiled-coil region" evidence="1">
    <location>
        <begin position="444"/>
        <end position="478"/>
    </location>
</feature>
<gene>
    <name evidence="5" type="ORF">M5E07_13990</name>
</gene>
<evidence type="ECO:0000313" key="5">
    <source>
        <dbReference type="EMBL" id="USE82876.1"/>
    </source>
</evidence>
<evidence type="ECO:0000256" key="1">
    <source>
        <dbReference type="SAM" id="Coils"/>
    </source>
</evidence>
<evidence type="ECO:0000313" key="6">
    <source>
        <dbReference type="Proteomes" id="UP001056716"/>
    </source>
</evidence>
<feature type="compositionally biased region" description="Low complexity" evidence="2">
    <location>
        <begin position="265"/>
        <end position="278"/>
    </location>
</feature>
<protein>
    <recommendedName>
        <fullName evidence="4">FimV N-terminal domain-containing protein</fullName>
    </recommendedName>
</protein>
<proteinExistence type="predicted"/>
<accession>A0AAE9LR75</accession>
<evidence type="ECO:0000256" key="2">
    <source>
        <dbReference type="SAM" id="MobiDB-lite"/>
    </source>
</evidence>
<keyword evidence="1" id="KW-0175">Coiled coil</keyword>
<sequence length="483" mass="52584">MTVYNKLKIAILAIIASQNLHAISIDPLQIQSAPGELLYAEIPFHHAKTDEPVQVSLATPEDINTLGVVHQPPGHLNFFSRQNSSGEGVITITSSRPLTESELNIVVRIQEGNAVHLRHIRTPIQRTTAPKPMFSAKANEKVLSPIMIVSEKDIALNLPTSAQLQPPEAAQLNPMSNSVDSLKLKTIQPPKLATVTDSNEAPIVVSSLNTASTPAAQAKVLTETQTDSAKSTTSIAKNTSNTANLTPKQSSAPQVQQYQKRAETAKVSAASAQATTSTPKLPTEPKPATIKPAPTAAVADVKKVQPNQHTVQNNESLWAIAQRVATEQNRPIGEVMQQIKTQNSHAFIRGDINRLRRGVTLNLQTNTANKSQQKIVAPPNTVAKQSGKAKYRLNQAEMSLVAEKNPETTNGTAKQKAKNEQISNELSLKVMTSREKTVKLQRNVTQLELALRQKDQRIQLLNARLAQLQQQLKAQQAQKKPNS</sequence>
<keyword evidence="6" id="KW-1185">Reference proteome</keyword>
<name>A0AAE9LR75_9GAMM</name>
<dbReference type="Pfam" id="PF25800">
    <property type="entry name" value="FimV_N"/>
    <property type="match status" value="1"/>
</dbReference>
<feature type="chain" id="PRO_5042124807" description="FimV N-terminal domain-containing protein" evidence="3">
    <location>
        <begin position="23"/>
        <end position="483"/>
    </location>
</feature>
<dbReference type="Proteomes" id="UP001056716">
    <property type="component" value="Chromosome"/>
</dbReference>
<feature type="region of interest" description="Disordered" evidence="2">
    <location>
        <begin position="222"/>
        <end position="291"/>
    </location>
</feature>
<reference evidence="5" key="1">
    <citation type="submission" date="2022-06" db="EMBL/GenBank/DDBJ databases">
        <title>Isolation, identification and characterization of iprodione-degrading strains in Lhasa, Tibet.</title>
        <authorList>
            <person name="Pan H."/>
        </authorList>
    </citation>
    <scope>NUCLEOTIDE SEQUENCE</scope>
    <source>
        <strain evidence="5">Y-23</strain>
    </source>
</reference>